<name>A0AAD9UYW3_ACRCE</name>
<feature type="region of interest" description="Disordered" evidence="8">
    <location>
        <begin position="858"/>
        <end position="943"/>
    </location>
</feature>
<evidence type="ECO:0000256" key="8">
    <source>
        <dbReference type="SAM" id="MobiDB-lite"/>
    </source>
</evidence>
<dbReference type="GO" id="GO:0005783">
    <property type="term" value="C:endoplasmic reticulum"/>
    <property type="evidence" value="ECO:0007669"/>
    <property type="project" value="TreeGrafter"/>
</dbReference>
<protein>
    <submittedName>
        <fullName evidence="11">Transmembrane prolyl 4-hydroxylase</fullName>
    </submittedName>
</protein>
<dbReference type="Gene3D" id="2.60.120.620">
    <property type="entry name" value="q2cbj1_9rhob like domain"/>
    <property type="match status" value="2"/>
</dbReference>
<keyword evidence="5" id="KW-0223">Dioxygenase</keyword>
<reference evidence="11" key="2">
    <citation type="journal article" date="2023" name="Science">
        <title>Genomic signatures of disease resistance in endangered staghorn corals.</title>
        <authorList>
            <person name="Vollmer S.V."/>
            <person name="Selwyn J.D."/>
            <person name="Despard B.A."/>
            <person name="Roesel C.L."/>
        </authorList>
    </citation>
    <scope>NUCLEOTIDE SEQUENCE</scope>
    <source>
        <strain evidence="11">K2</strain>
    </source>
</reference>
<proteinExistence type="predicted"/>
<feature type="compositionally biased region" description="Polar residues" evidence="8">
    <location>
        <begin position="878"/>
        <end position="896"/>
    </location>
</feature>
<dbReference type="EMBL" id="JARQWQ010000065">
    <property type="protein sequence ID" value="KAK2555033.1"/>
    <property type="molecule type" value="Genomic_DNA"/>
</dbReference>
<keyword evidence="11" id="KW-0812">Transmembrane</keyword>
<keyword evidence="6" id="KW-0560">Oxidoreductase</keyword>
<comment type="caution">
    <text evidence="11">The sequence shown here is derived from an EMBL/GenBank/DDBJ whole genome shotgun (WGS) entry which is preliminary data.</text>
</comment>
<evidence type="ECO:0000259" key="10">
    <source>
        <dbReference type="PROSITE" id="PS50222"/>
    </source>
</evidence>
<evidence type="ECO:0000256" key="4">
    <source>
        <dbReference type="ARBA" id="ARBA00022896"/>
    </source>
</evidence>
<dbReference type="SMART" id="SM00702">
    <property type="entry name" value="P4Hc"/>
    <property type="match status" value="1"/>
</dbReference>
<evidence type="ECO:0000256" key="7">
    <source>
        <dbReference type="ARBA" id="ARBA00023004"/>
    </source>
</evidence>
<evidence type="ECO:0000256" key="9">
    <source>
        <dbReference type="SAM" id="SignalP"/>
    </source>
</evidence>
<accession>A0AAD9UYW3</accession>
<dbReference type="Proteomes" id="UP001249851">
    <property type="component" value="Unassembled WGS sequence"/>
</dbReference>
<feature type="signal peptide" evidence="9">
    <location>
        <begin position="1"/>
        <end position="24"/>
    </location>
</feature>
<keyword evidence="2" id="KW-0479">Metal-binding</keyword>
<dbReference type="AlphaFoldDB" id="A0AAD9UYW3"/>
<comment type="cofactor">
    <cofactor evidence="1">
        <name>L-ascorbate</name>
        <dbReference type="ChEBI" id="CHEBI:38290"/>
    </cofactor>
</comment>
<dbReference type="InterPro" id="IPR045054">
    <property type="entry name" value="P4HA-like"/>
</dbReference>
<dbReference type="InterPro" id="IPR006620">
    <property type="entry name" value="Pro_4_hyd_alph"/>
</dbReference>
<keyword evidence="4" id="KW-0847">Vitamin C</keyword>
<dbReference type="CDD" id="cd00051">
    <property type="entry name" value="EFh"/>
    <property type="match status" value="1"/>
</dbReference>
<keyword evidence="3" id="KW-0106">Calcium</keyword>
<dbReference type="GO" id="GO:0005506">
    <property type="term" value="F:iron ion binding"/>
    <property type="evidence" value="ECO:0007669"/>
    <property type="project" value="InterPro"/>
</dbReference>
<evidence type="ECO:0000313" key="12">
    <source>
        <dbReference type="Proteomes" id="UP001249851"/>
    </source>
</evidence>
<dbReference type="PANTHER" id="PTHR10869">
    <property type="entry name" value="PROLYL 4-HYDROXYLASE ALPHA SUBUNIT"/>
    <property type="match status" value="1"/>
</dbReference>
<evidence type="ECO:0000256" key="6">
    <source>
        <dbReference type="ARBA" id="ARBA00023002"/>
    </source>
</evidence>
<feature type="compositionally biased region" description="Basic and acidic residues" evidence="8">
    <location>
        <begin position="858"/>
        <end position="869"/>
    </location>
</feature>
<keyword evidence="7" id="KW-0408">Iron</keyword>
<dbReference type="InterPro" id="IPR018247">
    <property type="entry name" value="EF_Hand_1_Ca_BS"/>
</dbReference>
<dbReference type="PROSITE" id="PS50222">
    <property type="entry name" value="EF_HAND_2"/>
    <property type="match status" value="1"/>
</dbReference>
<dbReference type="InterPro" id="IPR002048">
    <property type="entry name" value="EF_hand_dom"/>
</dbReference>
<organism evidence="11 12">
    <name type="scientific">Acropora cervicornis</name>
    <name type="common">Staghorn coral</name>
    <dbReference type="NCBI Taxonomy" id="6130"/>
    <lineage>
        <taxon>Eukaryota</taxon>
        <taxon>Metazoa</taxon>
        <taxon>Cnidaria</taxon>
        <taxon>Anthozoa</taxon>
        <taxon>Hexacorallia</taxon>
        <taxon>Scleractinia</taxon>
        <taxon>Astrocoeniina</taxon>
        <taxon>Acroporidae</taxon>
        <taxon>Acropora</taxon>
    </lineage>
</organism>
<dbReference type="GO" id="GO:0005509">
    <property type="term" value="F:calcium ion binding"/>
    <property type="evidence" value="ECO:0007669"/>
    <property type="project" value="InterPro"/>
</dbReference>
<dbReference type="InterPro" id="IPR011992">
    <property type="entry name" value="EF-hand-dom_pair"/>
</dbReference>
<evidence type="ECO:0000256" key="3">
    <source>
        <dbReference type="ARBA" id="ARBA00022837"/>
    </source>
</evidence>
<dbReference type="PANTHER" id="PTHR10869:SF246">
    <property type="entry name" value="TRANSMEMBRANE PROLYL 4-HYDROXYLASE"/>
    <property type="match status" value="1"/>
</dbReference>
<keyword evidence="9" id="KW-0732">Signal</keyword>
<evidence type="ECO:0000313" key="11">
    <source>
        <dbReference type="EMBL" id="KAK2555033.1"/>
    </source>
</evidence>
<dbReference type="GO" id="GO:0004656">
    <property type="term" value="F:procollagen-proline 4-dioxygenase activity"/>
    <property type="evidence" value="ECO:0007669"/>
    <property type="project" value="TreeGrafter"/>
</dbReference>
<dbReference type="SUPFAM" id="SSF47473">
    <property type="entry name" value="EF-hand"/>
    <property type="match status" value="1"/>
</dbReference>
<feature type="chain" id="PRO_5042058118" evidence="9">
    <location>
        <begin position="25"/>
        <end position="989"/>
    </location>
</feature>
<keyword evidence="11" id="KW-0472">Membrane</keyword>
<gene>
    <name evidence="11" type="ORF">P5673_023380</name>
</gene>
<evidence type="ECO:0000256" key="2">
    <source>
        <dbReference type="ARBA" id="ARBA00022723"/>
    </source>
</evidence>
<feature type="domain" description="EF-hand" evidence="10">
    <location>
        <begin position="192"/>
        <end position="227"/>
    </location>
</feature>
<reference evidence="11" key="1">
    <citation type="journal article" date="2023" name="G3 (Bethesda)">
        <title>Whole genome assembly and annotation of the endangered Caribbean coral Acropora cervicornis.</title>
        <authorList>
            <person name="Selwyn J.D."/>
            <person name="Vollmer S.V."/>
        </authorList>
    </citation>
    <scope>NUCLEOTIDE SEQUENCE</scope>
    <source>
        <strain evidence="11">K2</strain>
    </source>
</reference>
<keyword evidence="12" id="KW-1185">Reference proteome</keyword>
<sequence>MNMEDKTSLTSLFCGLCLLIFINGFQVECTDISSSFGTCDTEESEDDFCESGDKIKYLTNIKVATEESQKAKPERVVASNIYYETIATEEISKAEVNNFLSEHQDKQIQDSDNSTNDWLGLQIPLVDGVQVGHVQEIEVLPGIKRQMKTLSMRPLVFEIPDFLDADECELIIALAENKNLRDNPKGTDSQGIQYEDPLNTFRRWDSNSDQYIDPEEIVLIPGKMDLKFTRNNATEMFITVSYFLNDVDGGGDIVFPLANNNFEEDVMNNSGNWSGFFTYDKTTGSKNQFEVNIDFKMDGANKALYGKGSDLGGEFELIDSLVTDNIVRFRKRYLKKGNGQQLSIKYTGRLKGNAQIEGKWWIPGKRKMHGFFFMRYDPYEKWMSTAMSKCNSYEYCSKGNLVIKPVRGKAILWYNHLINNEGTWIGGLDNAMYYGHCDVTKGEKWIATNWINIDGDGDRELRAWKKGSNLITHTKTRVSQNILESMQRKRETINTDVIEDEMKKEIVDEEEWTFEENRPKERHVLNAVTSLLETLKDHELRSVSKVVHQKLEMLCVPLVLNQGEIPNFFTDEECEMIIEMAQEKGLKESPLSQDSQEIINKDSLHDVIKNLDKNNDDFLDKKEAVHLPGRRNLYLTEEDTAEMFKALELDHDGDGKIPLKQIDQTLLKSIHDYFHQEAHKKPRMRNQMGEQVWLWHDEDELLQYEGLLEDYHHRYISITVFLNDVDEGGELAFPVADNETFTWEAWSNESSSKCDMVSHCDKSNLLVKPRRGKAVMWYNHELIGSQSWMGELNPFSYQGSCQVKKGEKWVAKIWININGDGKTELRAWRMGHNWLEENNRNEEIINAIRTEMAVENKYTRGKNKGDGKHSGNIGNVDDSPSNNYAETKQGSVTSSAIDKDSPEATPEGPKFVRTETASPLPLTEEQMTPKGPGVGHSPPPRFEGNRIMQSIMLLLEELDQVELEIIARNLHTRLKLVCVPLIVNPMGRI</sequence>
<evidence type="ECO:0000256" key="5">
    <source>
        <dbReference type="ARBA" id="ARBA00022964"/>
    </source>
</evidence>
<dbReference type="GO" id="GO:0031418">
    <property type="term" value="F:L-ascorbic acid binding"/>
    <property type="evidence" value="ECO:0007669"/>
    <property type="project" value="UniProtKB-KW"/>
</dbReference>
<evidence type="ECO:0000256" key="1">
    <source>
        <dbReference type="ARBA" id="ARBA00001961"/>
    </source>
</evidence>
<dbReference type="PROSITE" id="PS00018">
    <property type="entry name" value="EF_HAND_1"/>
    <property type="match status" value="1"/>
</dbReference>